<dbReference type="RefSeq" id="WP_126626149.1">
    <property type="nucleotide sequence ID" value="NZ_BIFT01000001.1"/>
</dbReference>
<reference evidence="3" key="1">
    <citation type="submission" date="2018-12" db="EMBL/GenBank/DDBJ databases">
        <title>Tengunoibacter tsumagoiensis gen. nov., sp. nov., Dictyobacter kobayashii sp. nov., D. alpinus sp. nov., and D. joshuensis sp. nov. and description of Dictyobacteraceae fam. nov. within the order Ktedonobacterales isolated from Tengu-no-mugimeshi.</title>
        <authorList>
            <person name="Wang C.M."/>
            <person name="Zheng Y."/>
            <person name="Sakai Y."/>
            <person name="Toyoda A."/>
            <person name="Minakuchi Y."/>
            <person name="Abe K."/>
            <person name="Yokota A."/>
            <person name="Yabe S."/>
        </authorList>
    </citation>
    <scope>NUCLEOTIDE SEQUENCE [LARGE SCALE GENOMIC DNA]</scope>
    <source>
        <strain evidence="3">Uno16</strain>
    </source>
</reference>
<comment type="caution">
    <text evidence="2">The sequence shown here is derived from an EMBL/GenBank/DDBJ whole genome shotgun (WGS) entry which is preliminary data.</text>
</comment>
<keyword evidence="1" id="KW-0479">Metal-binding</keyword>
<dbReference type="Gene3D" id="2.60.120.560">
    <property type="entry name" value="Exo-inulinase, domain 1"/>
    <property type="match status" value="1"/>
</dbReference>
<feature type="binding site" evidence="1">
    <location>
        <position position="63"/>
    </location>
    <ligand>
        <name>Mg(2+)</name>
        <dbReference type="ChEBI" id="CHEBI:18420"/>
        <label>1</label>
    </ligand>
</feature>
<dbReference type="Proteomes" id="UP000287171">
    <property type="component" value="Unassembled WGS sequence"/>
</dbReference>
<feature type="binding site" evidence="1">
    <location>
        <position position="289"/>
    </location>
    <ligand>
        <name>Mg(2+)</name>
        <dbReference type="ChEBI" id="CHEBI:18420"/>
        <label>1</label>
    </ligand>
</feature>
<dbReference type="AlphaFoldDB" id="A0A402B2K4"/>
<feature type="binding site" evidence="1">
    <location>
        <position position="287"/>
    </location>
    <ligand>
        <name>Mg(2+)</name>
        <dbReference type="ChEBI" id="CHEBI:18420"/>
        <label>1</label>
    </ligand>
</feature>
<keyword evidence="1" id="KW-0460">Magnesium</keyword>
<dbReference type="GO" id="GO:0046872">
    <property type="term" value="F:metal ion binding"/>
    <property type="evidence" value="ECO:0007669"/>
    <property type="project" value="UniProtKB-KW"/>
</dbReference>
<dbReference type="Gene3D" id="1.10.4080.10">
    <property type="entry name" value="ADP-ribosylation/Crystallin J1"/>
    <property type="match status" value="1"/>
</dbReference>
<gene>
    <name evidence="2" type="ORF">KDA_10690</name>
</gene>
<dbReference type="InterPro" id="IPR005502">
    <property type="entry name" value="Ribosyl_crysJ1"/>
</dbReference>
<dbReference type="EMBL" id="BIFT01000001">
    <property type="protein sequence ID" value="GCE25585.1"/>
    <property type="molecule type" value="Genomic_DNA"/>
</dbReference>
<name>A0A402B2K4_9CHLR</name>
<dbReference type="OrthoDB" id="9761704at2"/>
<feature type="binding site" evidence="1">
    <location>
        <position position="64"/>
    </location>
    <ligand>
        <name>Mg(2+)</name>
        <dbReference type="ChEBI" id="CHEBI:18420"/>
        <label>1</label>
    </ligand>
</feature>
<sequence length="703" mass="77432">MLPTTLPLDYAERVYAGVLGKIIGVYLGRPFEGWTYERIMRELGEIQYYVHERLGMPLIVTDDDISGTFTFLRALADYEYTPELAAAQIGQTWLNYIIEQRTILWWGGLGHSTEHTAYLRLKAGIPAPRSGSIELNGKVVAEQIGAQIFIDGWAMISPGNPKQAVRLAGEAGRVSHDGEAVYAAQVIAAIEAQAFVEHDIQHLLDTALAYIPEDALIHQVIQDVRGWHREESDWRRTREKIAEKYGYHLYGGGCHVIPNHALIIMALLYGEDDFQRSLMIVNTAGWDTDCNSANVGCILGIKNGLPGLDAGPDWRGPVADRLYLPTADGGRAISDALTETDYIVKAGSLLAGHEYMAPKDGARFHFSLPGSVQGFQLDKQDAGAVLRNVSHPHRLSERWLELDISSAAQPVRVLTPTFVPQVALEMAGYDLLASPTLYPGQKVRAAVMAGPENEYPMQVRLALQVYHEHDQLRVVDGPTVELAPGEEKVLAWTVPDTAGQPVAAVGLELGDQQAGKLYLDYLTWDGTPTLQLVRPATAGKAWQRAWVNAADQVDFGGGNPYRVIQNHGRGLLIQGTREWRDYAVSARITPHMAEAVGIGACVQGLQRYYGLLLSKDGRVRLVKLLDGEIVLADAAYSWELDRQYTLELHVHANMLQARIDGKVLFSVEDAVKPLLTGAIALISQEGRLDCESISVQPLNAYER</sequence>
<accession>A0A402B2K4</accession>
<dbReference type="InterPro" id="IPR036705">
    <property type="entry name" value="Ribosyl_crysJ1_sf"/>
</dbReference>
<dbReference type="Pfam" id="PF03747">
    <property type="entry name" value="ADP_ribosyl_GH"/>
    <property type="match status" value="1"/>
</dbReference>
<protein>
    <recommendedName>
        <fullName evidence="4">ADP-ribosylglycohydrolase</fullName>
    </recommendedName>
</protein>
<evidence type="ECO:0000256" key="1">
    <source>
        <dbReference type="PIRSR" id="PIRSR605502-1"/>
    </source>
</evidence>
<evidence type="ECO:0008006" key="4">
    <source>
        <dbReference type="Google" id="ProtNLM"/>
    </source>
</evidence>
<evidence type="ECO:0000313" key="2">
    <source>
        <dbReference type="EMBL" id="GCE25585.1"/>
    </source>
</evidence>
<proteinExistence type="predicted"/>
<dbReference type="SUPFAM" id="SSF101478">
    <property type="entry name" value="ADP-ribosylglycohydrolase"/>
    <property type="match status" value="1"/>
</dbReference>
<organism evidence="2 3">
    <name type="scientific">Dictyobacter alpinus</name>
    <dbReference type="NCBI Taxonomy" id="2014873"/>
    <lineage>
        <taxon>Bacteria</taxon>
        <taxon>Bacillati</taxon>
        <taxon>Chloroflexota</taxon>
        <taxon>Ktedonobacteria</taxon>
        <taxon>Ktedonobacterales</taxon>
        <taxon>Dictyobacteraceae</taxon>
        <taxon>Dictyobacter</taxon>
    </lineage>
</organism>
<comment type="cofactor">
    <cofactor evidence="1">
        <name>Mg(2+)</name>
        <dbReference type="ChEBI" id="CHEBI:18420"/>
    </cofactor>
    <text evidence="1">Binds 2 magnesium ions per subunit.</text>
</comment>
<evidence type="ECO:0000313" key="3">
    <source>
        <dbReference type="Proteomes" id="UP000287171"/>
    </source>
</evidence>
<keyword evidence="3" id="KW-1185">Reference proteome</keyword>